<dbReference type="RefSeq" id="WP_114825020.1">
    <property type="nucleotide sequence ID" value="NZ_QQSY01000002.1"/>
</dbReference>
<dbReference type="Gene3D" id="1.25.40.10">
    <property type="entry name" value="Tetratricopeptide repeat domain"/>
    <property type="match status" value="1"/>
</dbReference>
<sequence length="392" mass="43881">MMGSFFDRFFKKDVESPVDVPVLPPGDIGHTVDLWIAQATSLRELRQYKLEKAKLAIAEAVARKRVQDQPESMEAWYALGRIYFEGQKPKEAAEAFFAIKDWAEKAGSAFWAREATQGLVRVSGLESRLEQNLRGRNINGMFYACQSCGILILYLGTHCPYCRFAPSTPDEAAAGLVLSIDHLRAPKLLQVARGIQQKEKPWEIIHGFGDAVRAMVDDPGVAAILSKLKESSADDFLDFRPLERCSSCGSITHSSWLLACDECGQALNNPDLVNLAICVHHITQHFVWGIHRSEAPEFAEFVTLLVNIQSMIIRHQRGPTDAERAWARQLLMRISPMWTQNMGGYVDATSLDAIRGTVVDESVNPQIGRTIRHLEGELRNFVRLTSDQVGLF</sequence>
<evidence type="ECO:0000313" key="1">
    <source>
        <dbReference type="EMBL" id="RDI98933.1"/>
    </source>
</evidence>
<reference evidence="1 2" key="1">
    <citation type="submission" date="2018-07" db="EMBL/GenBank/DDBJ databases">
        <title>Dyella solisilvae sp. nov., isolated from the pine and broad-leaved mixed forest soil.</title>
        <authorList>
            <person name="Gao Z."/>
            <person name="Qiu L."/>
        </authorList>
    </citation>
    <scope>NUCLEOTIDE SEQUENCE [LARGE SCALE GENOMIC DNA]</scope>
    <source>
        <strain evidence="1 2">DHG54</strain>
    </source>
</reference>
<protein>
    <submittedName>
        <fullName evidence="1">Tetratricopeptide repeat protein</fullName>
    </submittedName>
</protein>
<dbReference type="Proteomes" id="UP000254711">
    <property type="component" value="Unassembled WGS sequence"/>
</dbReference>
<name>A0A370K8G8_9GAMM</name>
<dbReference type="OrthoDB" id="9776053at2"/>
<evidence type="ECO:0000313" key="2">
    <source>
        <dbReference type="Proteomes" id="UP000254711"/>
    </source>
</evidence>
<dbReference type="EMBL" id="QQSY01000002">
    <property type="protein sequence ID" value="RDI98933.1"/>
    <property type="molecule type" value="Genomic_DNA"/>
</dbReference>
<organism evidence="1 2">
    <name type="scientific">Dyella solisilvae</name>
    <dbReference type="NCBI Taxonomy" id="1920168"/>
    <lineage>
        <taxon>Bacteria</taxon>
        <taxon>Pseudomonadati</taxon>
        <taxon>Pseudomonadota</taxon>
        <taxon>Gammaproteobacteria</taxon>
        <taxon>Lysobacterales</taxon>
        <taxon>Rhodanobacteraceae</taxon>
        <taxon>Dyella</taxon>
    </lineage>
</organism>
<keyword evidence="2" id="KW-1185">Reference proteome</keyword>
<dbReference type="InterPro" id="IPR011990">
    <property type="entry name" value="TPR-like_helical_dom_sf"/>
</dbReference>
<gene>
    <name evidence="1" type="ORF">DVT68_10585</name>
</gene>
<dbReference type="SUPFAM" id="SSF48452">
    <property type="entry name" value="TPR-like"/>
    <property type="match status" value="1"/>
</dbReference>
<proteinExistence type="predicted"/>
<comment type="caution">
    <text evidence="1">The sequence shown here is derived from an EMBL/GenBank/DDBJ whole genome shotgun (WGS) entry which is preliminary data.</text>
</comment>
<dbReference type="AlphaFoldDB" id="A0A370K8G8"/>
<accession>A0A370K8G8</accession>